<feature type="repeat" description="TPR" evidence="4">
    <location>
        <begin position="28"/>
        <end position="61"/>
    </location>
</feature>
<evidence type="ECO:0000313" key="8">
    <source>
        <dbReference type="EMBL" id="KAF5363714.1"/>
    </source>
</evidence>
<dbReference type="PANTHER" id="PTHR44140">
    <property type="entry name" value="LD25575P"/>
    <property type="match status" value="1"/>
</dbReference>
<dbReference type="Gene3D" id="1.25.40.10">
    <property type="entry name" value="Tetratricopeptide repeat domain"/>
    <property type="match status" value="2"/>
</dbReference>
<feature type="compositionally biased region" description="Gly residues" evidence="5">
    <location>
        <begin position="540"/>
        <end position="564"/>
    </location>
</feature>
<feature type="chain" id="PRO_5034416451" description="J domain-containing protein" evidence="6">
    <location>
        <begin position="19"/>
        <end position="578"/>
    </location>
</feature>
<sequence>MRLPRLALGLFLLGGVYAEQGGLYPPGLLPLINRANVLLSTGQFNEAAKIYSEAIDQAPADYLLYYKRATAYFSLQRHSAALEDFDKVLSLTSNTFDNAHLMKARIYAKEGQYELAKPPLKLYVKAKGKNKDQDAIDLEKDIEEGEQLHSKLEKERKSQLWNACVETASTLLRRASHSVEVRTWRAECAFAAGDLESCVGDLSRLSGLLQPSTTLLSRIFRLSYFLLPPSPGAMNALKQCLHYDPDSKVCLSQHRLVKNFDKGFAQIEEMLGKEDWRGVVKQLLTPGGGKTGDLWRKFEEAMEENVGSEDSLLPLVPTNLLESTVPDADKNHRKLVMKSLPIPNASKVSVQRQTLVRALCKSFTHLSDQSKGEEYKKQMGKWCNELLTLKGCEEDIDGLVGKSEGLLAQEEFEEAVRVLDKAFEASGRGDRNIHARLSKAQKLLKQSKQKDYYKILGVSRDADTKTIRKAFRQAAKTAHPDKGGSEAKMAAVNEAYEVLSDPELRARFDNGDDPNDPSGGMGGNPFAQGGGHPFAQFFNGGSGGFPGGGGFGGFPGGGGGGGGFQFHFNSHGGGRRGH</sequence>
<feature type="compositionally biased region" description="Gly residues" evidence="5">
    <location>
        <begin position="519"/>
        <end position="532"/>
    </location>
</feature>
<evidence type="ECO:0000256" key="4">
    <source>
        <dbReference type="PROSITE-ProRule" id="PRU00339"/>
    </source>
</evidence>
<gene>
    <name evidence="8" type="ORF">D9756_001129</name>
</gene>
<feature type="signal peptide" evidence="6">
    <location>
        <begin position="1"/>
        <end position="18"/>
    </location>
</feature>
<dbReference type="GO" id="GO:0051787">
    <property type="term" value="F:misfolded protein binding"/>
    <property type="evidence" value="ECO:0007669"/>
    <property type="project" value="TreeGrafter"/>
</dbReference>
<dbReference type="InterPro" id="IPR019734">
    <property type="entry name" value="TPR_rpt"/>
</dbReference>
<feature type="repeat" description="TPR" evidence="4">
    <location>
        <begin position="62"/>
        <end position="95"/>
    </location>
</feature>
<dbReference type="InterPro" id="IPR011990">
    <property type="entry name" value="TPR-like_helical_dom_sf"/>
</dbReference>
<dbReference type="GO" id="GO:0051087">
    <property type="term" value="F:protein-folding chaperone binding"/>
    <property type="evidence" value="ECO:0007669"/>
    <property type="project" value="TreeGrafter"/>
</dbReference>
<evidence type="ECO:0000256" key="5">
    <source>
        <dbReference type="SAM" id="MobiDB-lite"/>
    </source>
</evidence>
<keyword evidence="3" id="KW-0256">Endoplasmic reticulum</keyword>
<evidence type="ECO:0000313" key="9">
    <source>
        <dbReference type="Proteomes" id="UP000559027"/>
    </source>
</evidence>
<dbReference type="SUPFAM" id="SSF48452">
    <property type="entry name" value="TPR-like"/>
    <property type="match status" value="1"/>
</dbReference>
<dbReference type="InterPro" id="IPR036869">
    <property type="entry name" value="J_dom_sf"/>
</dbReference>
<dbReference type="PANTHER" id="PTHR44140:SF2">
    <property type="entry name" value="LD25575P"/>
    <property type="match status" value="1"/>
</dbReference>
<name>A0A8H5LNM2_9AGAR</name>
<evidence type="ECO:0000256" key="2">
    <source>
        <dbReference type="ARBA" id="ARBA00022729"/>
    </source>
</evidence>
<dbReference type="SUPFAM" id="SSF46565">
    <property type="entry name" value="Chaperone J-domain"/>
    <property type="match status" value="1"/>
</dbReference>
<organism evidence="8 9">
    <name type="scientific">Leucocoprinus leucothites</name>
    <dbReference type="NCBI Taxonomy" id="201217"/>
    <lineage>
        <taxon>Eukaryota</taxon>
        <taxon>Fungi</taxon>
        <taxon>Dikarya</taxon>
        <taxon>Basidiomycota</taxon>
        <taxon>Agaricomycotina</taxon>
        <taxon>Agaricomycetes</taxon>
        <taxon>Agaricomycetidae</taxon>
        <taxon>Agaricales</taxon>
        <taxon>Agaricineae</taxon>
        <taxon>Agaricaceae</taxon>
        <taxon>Leucocoprinus</taxon>
    </lineage>
</organism>
<dbReference type="Pfam" id="PF13432">
    <property type="entry name" value="TPR_16"/>
    <property type="match status" value="1"/>
</dbReference>
<evidence type="ECO:0000259" key="7">
    <source>
        <dbReference type="PROSITE" id="PS50076"/>
    </source>
</evidence>
<keyword evidence="4" id="KW-0802">TPR repeat</keyword>
<accession>A0A8H5LNM2</accession>
<keyword evidence="9" id="KW-1185">Reference proteome</keyword>
<dbReference type="InterPro" id="IPR001623">
    <property type="entry name" value="DnaJ_domain"/>
</dbReference>
<dbReference type="PROSITE" id="PS50076">
    <property type="entry name" value="DNAJ_2"/>
    <property type="match status" value="1"/>
</dbReference>
<dbReference type="Gene3D" id="1.10.287.110">
    <property type="entry name" value="DnaJ domain"/>
    <property type="match status" value="1"/>
</dbReference>
<dbReference type="SMART" id="SM00271">
    <property type="entry name" value="DnaJ"/>
    <property type="match status" value="1"/>
</dbReference>
<dbReference type="AlphaFoldDB" id="A0A8H5LNM2"/>
<dbReference type="PRINTS" id="PR00625">
    <property type="entry name" value="JDOMAIN"/>
</dbReference>
<dbReference type="PROSITE" id="PS50005">
    <property type="entry name" value="TPR"/>
    <property type="match status" value="2"/>
</dbReference>
<evidence type="ECO:0000256" key="1">
    <source>
        <dbReference type="ARBA" id="ARBA00004240"/>
    </source>
</evidence>
<dbReference type="InterPro" id="IPR051727">
    <property type="entry name" value="DnaJ_C3_Co-chaperones"/>
</dbReference>
<dbReference type="GO" id="GO:0005783">
    <property type="term" value="C:endoplasmic reticulum"/>
    <property type="evidence" value="ECO:0007669"/>
    <property type="project" value="UniProtKB-SubCell"/>
</dbReference>
<dbReference type="OrthoDB" id="1726119at2759"/>
<dbReference type="EMBL" id="JAACJO010000001">
    <property type="protein sequence ID" value="KAF5363714.1"/>
    <property type="molecule type" value="Genomic_DNA"/>
</dbReference>
<dbReference type="CDD" id="cd06257">
    <property type="entry name" value="DnaJ"/>
    <property type="match status" value="1"/>
</dbReference>
<dbReference type="Proteomes" id="UP000559027">
    <property type="component" value="Unassembled WGS sequence"/>
</dbReference>
<evidence type="ECO:0000256" key="6">
    <source>
        <dbReference type="SAM" id="SignalP"/>
    </source>
</evidence>
<dbReference type="GO" id="GO:0034975">
    <property type="term" value="P:protein folding in endoplasmic reticulum"/>
    <property type="evidence" value="ECO:0007669"/>
    <property type="project" value="TreeGrafter"/>
</dbReference>
<comment type="subcellular location">
    <subcellularLocation>
        <location evidence="1">Endoplasmic reticulum</location>
    </subcellularLocation>
</comment>
<feature type="domain" description="J" evidence="7">
    <location>
        <begin position="451"/>
        <end position="512"/>
    </location>
</feature>
<evidence type="ECO:0000256" key="3">
    <source>
        <dbReference type="ARBA" id="ARBA00022824"/>
    </source>
</evidence>
<proteinExistence type="predicted"/>
<dbReference type="Pfam" id="PF00226">
    <property type="entry name" value="DnaJ"/>
    <property type="match status" value="1"/>
</dbReference>
<keyword evidence="2 6" id="KW-0732">Signal</keyword>
<reference evidence="8 9" key="1">
    <citation type="journal article" date="2020" name="ISME J.">
        <title>Uncovering the hidden diversity of litter-decomposition mechanisms in mushroom-forming fungi.</title>
        <authorList>
            <person name="Floudas D."/>
            <person name="Bentzer J."/>
            <person name="Ahren D."/>
            <person name="Johansson T."/>
            <person name="Persson P."/>
            <person name="Tunlid A."/>
        </authorList>
    </citation>
    <scope>NUCLEOTIDE SEQUENCE [LARGE SCALE GENOMIC DNA]</scope>
    <source>
        <strain evidence="8 9">CBS 146.42</strain>
    </source>
</reference>
<dbReference type="SMART" id="SM00028">
    <property type="entry name" value="TPR"/>
    <property type="match status" value="2"/>
</dbReference>
<feature type="region of interest" description="Disordered" evidence="5">
    <location>
        <begin position="505"/>
        <end position="578"/>
    </location>
</feature>
<protein>
    <recommendedName>
        <fullName evidence="7">J domain-containing protein</fullName>
    </recommendedName>
</protein>
<comment type="caution">
    <text evidence="8">The sequence shown here is derived from an EMBL/GenBank/DDBJ whole genome shotgun (WGS) entry which is preliminary data.</text>
</comment>